<name>A0ACB8CZ75_DERSI</name>
<evidence type="ECO:0000313" key="2">
    <source>
        <dbReference type="Proteomes" id="UP000821865"/>
    </source>
</evidence>
<gene>
    <name evidence="1" type="ORF">HPB49_018259</name>
</gene>
<comment type="caution">
    <text evidence="1">The sequence shown here is derived from an EMBL/GenBank/DDBJ whole genome shotgun (WGS) entry which is preliminary data.</text>
</comment>
<sequence>MEPFLLCVYKDCVLPEIADSRLAQSTDVNILERKKGNLTPEEALNLYFSLPDLESASEDDSEDEYFEELACELRSKNDSGSDEVELAVPTVKRKKKTPRVYTGKQKKMSCSSTAGSSATADASDSDMEVQWEMTPADVQLTAMLTLLHEQSKLGKTCKVCVVHVVQDNILNTYNHVIDGWTIKIDHGCWALKPDAVRRQFPNIPRYLSRKCKRRKSPKKRASVLSNTVPAIAPSVESQLEVCETMPDSVQSIGFAQIVEKALTQLPRKAAFEEEVGKHREVVL</sequence>
<protein>
    <submittedName>
        <fullName evidence="1">Uncharacterized protein</fullName>
    </submittedName>
</protein>
<proteinExistence type="predicted"/>
<reference evidence="1" key="1">
    <citation type="submission" date="2020-05" db="EMBL/GenBank/DDBJ databases">
        <title>Large-scale comparative analyses of tick genomes elucidate their genetic diversity and vector capacities.</title>
        <authorList>
            <person name="Jia N."/>
            <person name="Wang J."/>
            <person name="Shi W."/>
            <person name="Du L."/>
            <person name="Sun Y."/>
            <person name="Zhan W."/>
            <person name="Jiang J."/>
            <person name="Wang Q."/>
            <person name="Zhang B."/>
            <person name="Ji P."/>
            <person name="Sakyi L.B."/>
            <person name="Cui X."/>
            <person name="Yuan T."/>
            <person name="Jiang B."/>
            <person name="Yang W."/>
            <person name="Lam T.T.-Y."/>
            <person name="Chang Q."/>
            <person name="Ding S."/>
            <person name="Wang X."/>
            <person name="Zhu J."/>
            <person name="Ruan X."/>
            <person name="Zhao L."/>
            <person name="Wei J."/>
            <person name="Que T."/>
            <person name="Du C."/>
            <person name="Cheng J."/>
            <person name="Dai P."/>
            <person name="Han X."/>
            <person name="Huang E."/>
            <person name="Gao Y."/>
            <person name="Liu J."/>
            <person name="Shao H."/>
            <person name="Ye R."/>
            <person name="Li L."/>
            <person name="Wei W."/>
            <person name="Wang X."/>
            <person name="Wang C."/>
            <person name="Yang T."/>
            <person name="Huo Q."/>
            <person name="Li W."/>
            <person name="Guo W."/>
            <person name="Chen H."/>
            <person name="Zhou L."/>
            <person name="Ni X."/>
            <person name="Tian J."/>
            <person name="Zhou Y."/>
            <person name="Sheng Y."/>
            <person name="Liu T."/>
            <person name="Pan Y."/>
            <person name="Xia L."/>
            <person name="Li J."/>
            <person name="Zhao F."/>
            <person name="Cao W."/>
        </authorList>
    </citation>
    <scope>NUCLEOTIDE SEQUENCE</scope>
    <source>
        <strain evidence="1">Dsil-2018</strain>
    </source>
</reference>
<dbReference type="Proteomes" id="UP000821865">
    <property type="component" value="Chromosome 4"/>
</dbReference>
<accession>A0ACB8CZ75</accession>
<dbReference type="EMBL" id="CM023473">
    <property type="protein sequence ID" value="KAH7954406.1"/>
    <property type="molecule type" value="Genomic_DNA"/>
</dbReference>
<keyword evidence="2" id="KW-1185">Reference proteome</keyword>
<organism evidence="1 2">
    <name type="scientific">Dermacentor silvarum</name>
    <name type="common">Tick</name>
    <dbReference type="NCBI Taxonomy" id="543639"/>
    <lineage>
        <taxon>Eukaryota</taxon>
        <taxon>Metazoa</taxon>
        <taxon>Ecdysozoa</taxon>
        <taxon>Arthropoda</taxon>
        <taxon>Chelicerata</taxon>
        <taxon>Arachnida</taxon>
        <taxon>Acari</taxon>
        <taxon>Parasitiformes</taxon>
        <taxon>Ixodida</taxon>
        <taxon>Ixodoidea</taxon>
        <taxon>Ixodidae</taxon>
        <taxon>Rhipicephalinae</taxon>
        <taxon>Dermacentor</taxon>
    </lineage>
</organism>
<evidence type="ECO:0000313" key="1">
    <source>
        <dbReference type="EMBL" id="KAH7954406.1"/>
    </source>
</evidence>